<feature type="transmembrane region" description="Helical" evidence="1">
    <location>
        <begin position="196"/>
        <end position="215"/>
    </location>
</feature>
<dbReference type="EMBL" id="HE797130">
    <property type="protein sequence ID" value="CCM03818.1"/>
    <property type="molecule type" value="Genomic_DNA"/>
</dbReference>
<dbReference type="PANTHER" id="PTHR34292">
    <property type="entry name" value="OUTER SPORE WALL PROTEIN LDS1"/>
    <property type="match status" value="1"/>
</dbReference>
<keyword evidence="1" id="KW-0812">Transmembrane</keyword>
<dbReference type="STRING" id="599839.J4GAF3"/>
<dbReference type="InterPro" id="IPR052786">
    <property type="entry name" value="Spore_wall_assembly"/>
</dbReference>
<accession>J4GAF3</accession>
<dbReference type="PANTHER" id="PTHR34292:SF2">
    <property type="entry name" value="OUTER SPORE WALL PROTEIN LDS1"/>
    <property type="match status" value="1"/>
</dbReference>
<dbReference type="RefSeq" id="XP_012183101.1">
    <property type="nucleotide sequence ID" value="XM_012327711.1"/>
</dbReference>
<evidence type="ECO:0000313" key="2">
    <source>
        <dbReference type="EMBL" id="CCM03818.1"/>
    </source>
</evidence>
<dbReference type="HOGENOM" id="CLU_057756_0_0_1"/>
<keyword evidence="1" id="KW-1133">Transmembrane helix</keyword>
<evidence type="ECO:0000313" key="3">
    <source>
        <dbReference type="Proteomes" id="UP000006352"/>
    </source>
</evidence>
<keyword evidence="3" id="KW-1185">Reference proteome</keyword>
<reference evidence="2 3" key="1">
    <citation type="journal article" date="2012" name="Appl. Environ. Microbiol.">
        <title>Short-read sequencing for genomic analysis of the brown rot fungus Fibroporia radiculosa.</title>
        <authorList>
            <person name="Tang J.D."/>
            <person name="Perkins A.D."/>
            <person name="Sonstegard T.S."/>
            <person name="Schroeder S.G."/>
            <person name="Burgess S.C."/>
            <person name="Diehl S.V."/>
        </authorList>
    </citation>
    <scope>NUCLEOTIDE SEQUENCE [LARGE SCALE GENOMIC DNA]</scope>
    <source>
        <strain evidence="2 3">TFFH 294</strain>
    </source>
</reference>
<feature type="transmembrane region" description="Helical" evidence="1">
    <location>
        <begin position="115"/>
        <end position="136"/>
    </location>
</feature>
<dbReference type="Proteomes" id="UP000006352">
    <property type="component" value="Unassembled WGS sequence"/>
</dbReference>
<name>J4GAF3_9APHY</name>
<dbReference type="OrthoDB" id="10012223at2759"/>
<dbReference type="GeneID" id="24098729"/>
<proteinExistence type="predicted"/>
<protein>
    <submittedName>
        <fullName evidence="2">Uncharacterized protein</fullName>
    </submittedName>
</protein>
<gene>
    <name evidence="2" type="ORF">FIBRA_05967</name>
</gene>
<organism evidence="2 3">
    <name type="scientific">Fibroporia radiculosa</name>
    <dbReference type="NCBI Taxonomy" id="599839"/>
    <lineage>
        <taxon>Eukaryota</taxon>
        <taxon>Fungi</taxon>
        <taxon>Dikarya</taxon>
        <taxon>Basidiomycota</taxon>
        <taxon>Agaricomycotina</taxon>
        <taxon>Agaricomycetes</taxon>
        <taxon>Polyporales</taxon>
        <taxon>Fibroporiaceae</taxon>
        <taxon>Fibroporia</taxon>
    </lineage>
</organism>
<evidence type="ECO:0000256" key="1">
    <source>
        <dbReference type="SAM" id="Phobius"/>
    </source>
</evidence>
<sequence length="337" mass="37971">MSTTPTVPGDFGTIIPVPYTHNVPDHLRRATTRLQFPPTYVVVGVYRLITDKSLSIPAWKKCEHGVIRGLGVGLAWTFTTFKIQRYFVEIFLINSPRVIGLSKETVFGFHMPFDLPTYAALFFITSQVSAIVTFFVSHGLRIARERAYAQTIQSRGKGNDFWRPYVEEWDIPPKVSGEWGLGHLASGFIGRAVFKFLLMPVETVPLVGLMISAYLRALGTARYLHKPYFQAKGMSKEQTSIFMEEPFGFFAALLERIPLLGLVFSVSNRIGAAMWAVDLEKRQHYVASLKSESEGSVFRESTVETHWFVMHPAIGIVASAESYGYDFTFVHLNDDPI</sequence>
<dbReference type="InParanoid" id="J4GAF3"/>
<dbReference type="AlphaFoldDB" id="J4GAF3"/>
<keyword evidence="1" id="KW-0472">Membrane</keyword>